<dbReference type="InterPro" id="IPR006680">
    <property type="entry name" value="Amidohydro-rel"/>
</dbReference>
<evidence type="ECO:0000259" key="1">
    <source>
        <dbReference type="Pfam" id="PF01979"/>
    </source>
</evidence>
<accession>A0A9P4IIW9</accession>
<gene>
    <name evidence="2" type="ORF">NA57DRAFT_56057</name>
</gene>
<dbReference type="Gene3D" id="3.20.20.140">
    <property type="entry name" value="Metal-dependent hydrolases"/>
    <property type="match status" value="1"/>
</dbReference>
<dbReference type="GO" id="GO:0016810">
    <property type="term" value="F:hydrolase activity, acting on carbon-nitrogen (but not peptide) bonds"/>
    <property type="evidence" value="ECO:0007669"/>
    <property type="project" value="InterPro"/>
</dbReference>
<dbReference type="SUPFAM" id="SSF51338">
    <property type="entry name" value="Composite domain of metallo-dependent hydrolases"/>
    <property type="match status" value="2"/>
</dbReference>
<evidence type="ECO:0000313" key="3">
    <source>
        <dbReference type="Proteomes" id="UP000799772"/>
    </source>
</evidence>
<feature type="domain" description="Amidohydrolase-related" evidence="1">
    <location>
        <begin position="77"/>
        <end position="443"/>
    </location>
</feature>
<name>A0A9P4IIW9_9PEZI</name>
<organism evidence="2 3">
    <name type="scientific">Rhizodiscina lignyota</name>
    <dbReference type="NCBI Taxonomy" id="1504668"/>
    <lineage>
        <taxon>Eukaryota</taxon>
        <taxon>Fungi</taxon>
        <taxon>Dikarya</taxon>
        <taxon>Ascomycota</taxon>
        <taxon>Pezizomycotina</taxon>
        <taxon>Dothideomycetes</taxon>
        <taxon>Pleosporomycetidae</taxon>
        <taxon>Aulographales</taxon>
        <taxon>Rhizodiscinaceae</taxon>
        <taxon>Rhizodiscina</taxon>
    </lineage>
</organism>
<dbReference type="InterPro" id="IPR057744">
    <property type="entry name" value="OTAase-like"/>
</dbReference>
<dbReference type="Pfam" id="PF01979">
    <property type="entry name" value="Amidohydro_1"/>
    <property type="match status" value="1"/>
</dbReference>
<dbReference type="AlphaFoldDB" id="A0A9P4IIW9"/>
<dbReference type="SUPFAM" id="SSF51556">
    <property type="entry name" value="Metallo-dependent hydrolases"/>
    <property type="match status" value="1"/>
</dbReference>
<dbReference type="CDD" id="cd01299">
    <property type="entry name" value="Met_dep_hydrolase_A"/>
    <property type="match status" value="1"/>
</dbReference>
<comment type="caution">
    <text evidence="2">The sequence shown here is derived from an EMBL/GenBank/DDBJ whole genome shotgun (WGS) entry which is preliminary data.</text>
</comment>
<dbReference type="InterPro" id="IPR032466">
    <property type="entry name" value="Metal_Hydrolase"/>
</dbReference>
<dbReference type="Gene3D" id="2.30.40.10">
    <property type="entry name" value="Urease, subunit C, domain 1"/>
    <property type="match status" value="1"/>
</dbReference>
<dbReference type="InterPro" id="IPR051781">
    <property type="entry name" value="Metallo-dep_Hydrolase"/>
</dbReference>
<dbReference type="Proteomes" id="UP000799772">
    <property type="component" value="Unassembled WGS sequence"/>
</dbReference>
<proteinExistence type="predicted"/>
<protein>
    <recommendedName>
        <fullName evidence="1">Amidohydrolase-related domain-containing protein</fullName>
    </recommendedName>
</protein>
<dbReference type="InterPro" id="IPR011059">
    <property type="entry name" value="Metal-dep_hydrolase_composite"/>
</dbReference>
<keyword evidence="3" id="KW-1185">Reference proteome</keyword>
<dbReference type="PANTHER" id="PTHR43135">
    <property type="entry name" value="ALPHA-D-RIBOSE 1-METHYLPHOSPHONATE 5-TRIPHOSPHATE DIPHOSPHATASE"/>
    <property type="match status" value="1"/>
</dbReference>
<dbReference type="PANTHER" id="PTHR43135:SF3">
    <property type="entry name" value="ALPHA-D-RIBOSE 1-METHYLPHOSPHONATE 5-TRIPHOSPHATE DIPHOSPHATASE"/>
    <property type="match status" value="1"/>
</dbReference>
<dbReference type="OrthoDB" id="194468at2759"/>
<reference evidence="2" key="1">
    <citation type="journal article" date="2020" name="Stud. Mycol.">
        <title>101 Dothideomycetes genomes: a test case for predicting lifestyles and emergence of pathogens.</title>
        <authorList>
            <person name="Haridas S."/>
            <person name="Albert R."/>
            <person name="Binder M."/>
            <person name="Bloem J."/>
            <person name="Labutti K."/>
            <person name="Salamov A."/>
            <person name="Andreopoulos B."/>
            <person name="Baker S."/>
            <person name="Barry K."/>
            <person name="Bills G."/>
            <person name="Bluhm B."/>
            <person name="Cannon C."/>
            <person name="Castanera R."/>
            <person name="Culley D."/>
            <person name="Daum C."/>
            <person name="Ezra D."/>
            <person name="Gonzalez J."/>
            <person name="Henrissat B."/>
            <person name="Kuo A."/>
            <person name="Liang C."/>
            <person name="Lipzen A."/>
            <person name="Lutzoni F."/>
            <person name="Magnuson J."/>
            <person name="Mondo S."/>
            <person name="Nolan M."/>
            <person name="Ohm R."/>
            <person name="Pangilinan J."/>
            <person name="Park H.-J."/>
            <person name="Ramirez L."/>
            <person name="Alfaro M."/>
            <person name="Sun H."/>
            <person name="Tritt A."/>
            <person name="Yoshinaga Y."/>
            <person name="Zwiers L.-H."/>
            <person name="Turgeon B."/>
            <person name="Goodwin S."/>
            <person name="Spatafora J."/>
            <person name="Crous P."/>
            <person name="Grigoriev I."/>
        </authorList>
    </citation>
    <scope>NUCLEOTIDE SEQUENCE</scope>
    <source>
        <strain evidence="2">CBS 133067</strain>
    </source>
</reference>
<sequence length="457" mass="48434">MDEWELVSPGHSSTTLTVASDTSSDATYIRASTLIPGIGKPLTDQAVISEHGKIVYVGSPSHVPSQYSNLSTISVPVLMPGLWECHSHFVGASPLKPINTENMSMGNSAAAGARAVRALRDTLYAGYTSCIDLGGYAPEFQTVMDEGVILGPNLYGAGAALSQTAGHGDVFEIPLGSVWQKLTLNSPGTDVGMVPFVIVDGVEEVRKAVRVNLRRGAKVIKAFTSGGATSLSDNPLHQQFTDAELAAIVDEATRFELVCAAHAIGKRGIMAAIRAGFKVIEHGSYLDDEAIEAMKKNDVTLVATMTPIESILNNRDAYPPAMYQKVLRFAHIHKEAYSKAIKAGVRCATGSDLFGGSGTVLGAGLNGKEVMYAVKAGMTPLQAIEAATANGPMTLGPQAPKSGQVKEGYDADFIALDENPLENIELLQHPQKIKSIWKGGKLVKAPGLDYWDVLATK</sequence>
<evidence type="ECO:0000313" key="2">
    <source>
        <dbReference type="EMBL" id="KAF2100129.1"/>
    </source>
</evidence>
<dbReference type="EMBL" id="ML978125">
    <property type="protein sequence ID" value="KAF2100129.1"/>
    <property type="molecule type" value="Genomic_DNA"/>
</dbReference>